<name>A0A1M4XXL6_9RHOB</name>
<dbReference type="OrthoDB" id="7869035at2"/>
<evidence type="ECO:0000313" key="1">
    <source>
        <dbReference type="EMBL" id="SHE98096.1"/>
    </source>
</evidence>
<dbReference type="Proteomes" id="UP000184144">
    <property type="component" value="Unassembled WGS sequence"/>
</dbReference>
<sequence>MSTAKSLGLMSSDSVTIALTKYCDTTYRVRSIQLISGGMHSSFFFDTSRTIESVLVSEFADRFLAVLNTQEIGSEPITLPNFEVFLPGVGVSGLRIDPARGVDEPGSVRLSFDRHVGDMNRVICFLPSAEVPPATVRERIAVEVLSDIVSPIFDLISLSEPSSRDILKSHSDVIEARLKRLADQQEELSFYTGMLKRYVAGCQQDSIELKGDDAGDLLALKKRRTAS</sequence>
<protein>
    <submittedName>
        <fullName evidence="1">Uncharacterized protein</fullName>
    </submittedName>
</protein>
<dbReference type="AlphaFoldDB" id="A0A1M4XXL6"/>
<evidence type="ECO:0000313" key="2">
    <source>
        <dbReference type="Proteomes" id="UP000184144"/>
    </source>
</evidence>
<gene>
    <name evidence="1" type="ORF">SAMN05444273_103338</name>
</gene>
<dbReference type="STRING" id="1486859.SAMN05444273_103338"/>
<proteinExistence type="predicted"/>
<dbReference type="EMBL" id="FQUV01000003">
    <property type="protein sequence ID" value="SHE98096.1"/>
    <property type="molecule type" value="Genomic_DNA"/>
</dbReference>
<accession>A0A1M4XXL6</accession>
<keyword evidence="2" id="KW-1185">Reference proteome</keyword>
<dbReference type="RefSeq" id="WP_073142487.1">
    <property type="nucleotide sequence ID" value="NZ_FQUV01000003.1"/>
</dbReference>
<organism evidence="1 2">
    <name type="scientific">Litoreibacter ascidiaceicola</name>
    <dbReference type="NCBI Taxonomy" id="1486859"/>
    <lineage>
        <taxon>Bacteria</taxon>
        <taxon>Pseudomonadati</taxon>
        <taxon>Pseudomonadota</taxon>
        <taxon>Alphaproteobacteria</taxon>
        <taxon>Rhodobacterales</taxon>
        <taxon>Roseobacteraceae</taxon>
        <taxon>Litoreibacter</taxon>
    </lineage>
</organism>
<reference evidence="2" key="1">
    <citation type="submission" date="2016-11" db="EMBL/GenBank/DDBJ databases">
        <authorList>
            <person name="Varghese N."/>
            <person name="Submissions S."/>
        </authorList>
    </citation>
    <scope>NUCLEOTIDE SEQUENCE [LARGE SCALE GENOMIC DNA]</scope>
    <source>
        <strain evidence="2">DSM 100566</strain>
    </source>
</reference>